<evidence type="ECO:0000313" key="2">
    <source>
        <dbReference type="EMBL" id="SUY25544.1"/>
    </source>
</evidence>
<dbReference type="PROSITE" id="PS00201">
    <property type="entry name" value="FLAVODOXIN"/>
    <property type="match status" value="1"/>
</dbReference>
<sequence length="196" mass="22556">MTLENKQVSNQLCMTSDRGVIYMKNVVVIYKSKYGSTKKYAKWLSELLSCDIFETKNINIEKVMKYDTIILGGGLYACNIAGISFLKKNYKELQKKNLVVFGVGAAPYDDEVIKKLREVNFKDELNKIPCFYCRGAWDETKMSFIDYTLCSFFKKSIAKKERQGLKPAEAPLLSGEAFDWCNKENLTPILDYIREL</sequence>
<dbReference type="PANTHER" id="PTHR38030:SF2">
    <property type="entry name" value="PROTOPORPHYRINOGEN IX DEHYDROGENASE [QUINONE]"/>
    <property type="match status" value="1"/>
</dbReference>
<dbReference type="GO" id="GO:0009055">
    <property type="term" value="F:electron transfer activity"/>
    <property type="evidence" value="ECO:0007669"/>
    <property type="project" value="InterPro"/>
</dbReference>
<gene>
    <name evidence="2" type="ORF">NCTC13307_02902</name>
</gene>
<dbReference type="EMBL" id="UFWD01000001">
    <property type="protein sequence ID" value="SUY25544.1"/>
    <property type="molecule type" value="Genomic_DNA"/>
</dbReference>
<dbReference type="GO" id="GO:0006783">
    <property type="term" value="P:heme biosynthetic process"/>
    <property type="evidence" value="ECO:0007669"/>
    <property type="project" value="TreeGrafter"/>
</dbReference>
<dbReference type="Pfam" id="PF12724">
    <property type="entry name" value="Flavodoxin_5"/>
    <property type="match status" value="1"/>
</dbReference>
<dbReference type="InterPro" id="IPR008254">
    <property type="entry name" value="Flavodoxin/NO_synth"/>
</dbReference>
<dbReference type="Gene3D" id="3.40.50.360">
    <property type="match status" value="1"/>
</dbReference>
<dbReference type="PROSITE" id="PS50902">
    <property type="entry name" value="FLAVODOXIN_LIKE"/>
    <property type="match status" value="1"/>
</dbReference>
<reference evidence="2" key="1">
    <citation type="submission" date="2018-06" db="EMBL/GenBank/DDBJ databases">
        <authorList>
            <consortium name="Pathogen Informatics"/>
            <person name="Doyle S."/>
        </authorList>
    </citation>
    <scope>NUCLEOTIDE SEQUENCE</scope>
    <source>
        <strain evidence="2">NCTC13307</strain>
    </source>
</reference>
<proteinExistence type="predicted"/>
<accession>A0A381IDM7</accession>
<evidence type="ECO:0000259" key="1">
    <source>
        <dbReference type="PROSITE" id="PS50902"/>
    </source>
</evidence>
<dbReference type="GO" id="GO:0070819">
    <property type="term" value="F:menaquinone-dependent protoporphyrinogen oxidase activity"/>
    <property type="evidence" value="ECO:0007669"/>
    <property type="project" value="TreeGrafter"/>
</dbReference>
<dbReference type="SUPFAM" id="SSF52218">
    <property type="entry name" value="Flavoproteins"/>
    <property type="match status" value="1"/>
</dbReference>
<organism evidence="2">
    <name type="scientific">Clostridioides difficile</name>
    <name type="common">Peptoclostridium difficile</name>
    <dbReference type="NCBI Taxonomy" id="1496"/>
    <lineage>
        <taxon>Bacteria</taxon>
        <taxon>Bacillati</taxon>
        <taxon>Bacillota</taxon>
        <taxon>Clostridia</taxon>
        <taxon>Peptostreptococcales</taxon>
        <taxon>Peptostreptococcaceae</taxon>
        <taxon>Clostridioides</taxon>
    </lineage>
</organism>
<dbReference type="AlphaFoldDB" id="A0A381IDM7"/>
<dbReference type="InterPro" id="IPR026816">
    <property type="entry name" value="Flavodoxin_dom"/>
</dbReference>
<dbReference type="PANTHER" id="PTHR38030">
    <property type="entry name" value="PROTOPORPHYRINOGEN IX DEHYDROGENASE [MENAQUINONE]"/>
    <property type="match status" value="1"/>
</dbReference>
<dbReference type="InterPro" id="IPR052200">
    <property type="entry name" value="Protoporphyrinogen_IX_DH"/>
</dbReference>
<name>A0A381IDM7_CLODI</name>
<dbReference type="GO" id="GO:0016651">
    <property type="term" value="F:oxidoreductase activity, acting on NAD(P)H"/>
    <property type="evidence" value="ECO:0007669"/>
    <property type="project" value="UniProtKB-ARBA"/>
</dbReference>
<dbReference type="InterPro" id="IPR029039">
    <property type="entry name" value="Flavoprotein-like_sf"/>
</dbReference>
<dbReference type="GO" id="GO:0010181">
    <property type="term" value="F:FMN binding"/>
    <property type="evidence" value="ECO:0007669"/>
    <property type="project" value="InterPro"/>
</dbReference>
<protein>
    <submittedName>
        <fullName evidence="2">Flavodoxin</fullName>
    </submittedName>
</protein>
<feature type="domain" description="Flavodoxin-like" evidence="1">
    <location>
        <begin position="26"/>
        <end position="196"/>
    </location>
</feature>
<dbReference type="InterPro" id="IPR001226">
    <property type="entry name" value="Flavodoxin_CS"/>
</dbReference>